<reference evidence="1" key="2">
    <citation type="journal article" date="2021" name="PeerJ">
        <title>Extensive microbial diversity within the chicken gut microbiome revealed by metagenomics and culture.</title>
        <authorList>
            <person name="Gilroy R."/>
            <person name="Ravi A."/>
            <person name="Getino M."/>
            <person name="Pursley I."/>
            <person name="Horton D.L."/>
            <person name="Alikhan N.F."/>
            <person name="Baker D."/>
            <person name="Gharbi K."/>
            <person name="Hall N."/>
            <person name="Watson M."/>
            <person name="Adriaenssens E.M."/>
            <person name="Foster-Nyarko E."/>
            <person name="Jarju S."/>
            <person name="Secka A."/>
            <person name="Antonio M."/>
            <person name="Oren A."/>
            <person name="Chaudhuri R.R."/>
            <person name="La Ragione R."/>
            <person name="Hildebrand F."/>
            <person name="Pallen M.J."/>
        </authorList>
    </citation>
    <scope>NUCLEOTIDE SEQUENCE</scope>
    <source>
        <strain evidence="1">CHK195-15760</strain>
    </source>
</reference>
<name>A0A9D1S9L4_9FIRM</name>
<protein>
    <submittedName>
        <fullName evidence="1">Glycosyltransferase</fullName>
    </submittedName>
</protein>
<sequence length="380" mass="44544">MQKLKNLVKRFIKKDGFLYKGISKIYHSLSTMKYKITNRREIKEKNKYYDSQVNRAVEILNGYHQSEYVVFYNPTWLGVAASTKGLFKNNVPLEQVFGIKNVQKVAKAVVDNQIKTAIFSQIVDGWTQVIEEIKKLNPEVKIKVIWHGNCYEFFSDYTWNLNKEVMNLYKEKKIEAFAFVRSTMYEFYKKVGFKSFYLQNNVHKKDIPMIKKEKTDQIKIGIYNADTRELKNIYTALSAMKLVPNAVADVVPINEGAKKFTEILGLETTSINDYIPNEELLKRIQNNDINIYPTFTENAPMFPLESFEMGVPCLLGNNNDYFVGTKLGDYVILTREDDPAYIKERILNCMEHKEEIMKLYEEWKKQFDVKCDKLVELFVK</sequence>
<organism evidence="1 2">
    <name type="scientific">Candidatus Merdicola faecigallinarum</name>
    <dbReference type="NCBI Taxonomy" id="2840862"/>
    <lineage>
        <taxon>Bacteria</taxon>
        <taxon>Bacillati</taxon>
        <taxon>Bacillota</taxon>
        <taxon>Clostridia</taxon>
        <taxon>Candidatus Merdicola</taxon>
    </lineage>
</organism>
<dbReference type="AlphaFoldDB" id="A0A9D1S9L4"/>
<dbReference type="EMBL" id="DVNH01000039">
    <property type="protein sequence ID" value="HIU52011.1"/>
    <property type="molecule type" value="Genomic_DNA"/>
</dbReference>
<dbReference type="Gene3D" id="3.40.50.2000">
    <property type="entry name" value="Glycogen Phosphorylase B"/>
    <property type="match status" value="1"/>
</dbReference>
<dbReference type="SUPFAM" id="SSF53756">
    <property type="entry name" value="UDP-Glycosyltransferase/glycogen phosphorylase"/>
    <property type="match status" value="1"/>
</dbReference>
<evidence type="ECO:0000313" key="1">
    <source>
        <dbReference type="EMBL" id="HIU52011.1"/>
    </source>
</evidence>
<reference evidence="1" key="1">
    <citation type="submission" date="2020-10" db="EMBL/GenBank/DDBJ databases">
        <authorList>
            <person name="Gilroy R."/>
        </authorList>
    </citation>
    <scope>NUCLEOTIDE SEQUENCE</scope>
    <source>
        <strain evidence="1">CHK195-15760</strain>
    </source>
</reference>
<dbReference type="Proteomes" id="UP000824093">
    <property type="component" value="Unassembled WGS sequence"/>
</dbReference>
<proteinExistence type="predicted"/>
<evidence type="ECO:0000313" key="2">
    <source>
        <dbReference type="Proteomes" id="UP000824093"/>
    </source>
</evidence>
<accession>A0A9D1S9L4</accession>
<gene>
    <name evidence="1" type="ORF">IAB70_05275</name>
</gene>
<comment type="caution">
    <text evidence="1">The sequence shown here is derived from an EMBL/GenBank/DDBJ whole genome shotgun (WGS) entry which is preliminary data.</text>
</comment>